<dbReference type="InterPro" id="IPR009594">
    <property type="entry name" value="Tscrpt_reg_HTH_AraC_N"/>
</dbReference>
<keyword evidence="2" id="KW-0804">Transcription</keyword>
<feature type="domain" description="HTH araC/xylS-type" evidence="3">
    <location>
        <begin position="193"/>
        <end position="290"/>
    </location>
</feature>
<keyword evidence="1" id="KW-0805">Transcription regulation</keyword>
<dbReference type="InterPro" id="IPR018060">
    <property type="entry name" value="HTH_AraC"/>
</dbReference>
<dbReference type="GO" id="GO:0003700">
    <property type="term" value="F:DNA-binding transcription factor activity"/>
    <property type="evidence" value="ECO:0007669"/>
    <property type="project" value="InterPro"/>
</dbReference>
<evidence type="ECO:0000256" key="2">
    <source>
        <dbReference type="ARBA" id="ARBA00023163"/>
    </source>
</evidence>
<dbReference type="PANTHER" id="PTHR43436">
    <property type="entry name" value="ARAC-FAMILY TRANSCRIPTIONAL REGULATOR"/>
    <property type="match status" value="1"/>
</dbReference>
<proteinExistence type="predicted"/>
<name>A0A917ZAB5_9GAMM</name>
<organism evidence="4 5">
    <name type="scientific">Marinobacterium nitratireducens</name>
    <dbReference type="NCBI Taxonomy" id="518897"/>
    <lineage>
        <taxon>Bacteria</taxon>
        <taxon>Pseudomonadati</taxon>
        <taxon>Pseudomonadota</taxon>
        <taxon>Gammaproteobacteria</taxon>
        <taxon>Oceanospirillales</taxon>
        <taxon>Oceanospirillaceae</taxon>
        <taxon>Marinobacterium</taxon>
    </lineage>
</organism>
<reference evidence="4 5" key="1">
    <citation type="journal article" date="2014" name="Int. J. Syst. Evol. Microbiol.">
        <title>Complete genome sequence of Corynebacterium casei LMG S-19264T (=DSM 44701T), isolated from a smear-ripened cheese.</title>
        <authorList>
            <consortium name="US DOE Joint Genome Institute (JGI-PGF)"/>
            <person name="Walter F."/>
            <person name="Albersmeier A."/>
            <person name="Kalinowski J."/>
            <person name="Ruckert C."/>
        </authorList>
    </citation>
    <scope>NUCLEOTIDE SEQUENCE [LARGE SCALE GENOMIC DNA]</scope>
    <source>
        <strain evidence="4 5">CGMCC 1.7286</strain>
    </source>
</reference>
<evidence type="ECO:0000313" key="4">
    <source>
        <dbReference type="EMBL" id="GGO79060.1"/>
    </source>
</evidence>
<dbReference type="Pfam" id="PF06719">
    <property type="entry name" value="AraC_N"/>
    <property type="match status" value="1"/>
</dbReference>
<dbReference type="Gene3D" id="1.10.10.60">
    <property type="entry name" value="Homeodomain-like"/>
    <property type="match status" value="2"/>
</dbReference>
<dbReference type="SUPFAM" id="SSF46689">
    <property type="entry name" value="Homeodomain-like"/>
    <property type="match status" value="2"/>
</dbReference>
<dbReference type="SMART" id="SM00342">
    <property type="entry name" value="HTH_ARAC"/>
    <property type="match status" value="1"/>
</dbReference>
<evidence type="ECO:0000313" key="5">
    <source>
        <dbReference type="Proteomes" id="UP000599578"/>
    </source>
</evidence>
<protein>
    <submittedName>
        <fullName evidence="4">AraC family transcriptional regulator</fullName>
    </submittedName>
</protein>
<dbReference type="PROSITE" id="PS01124">
    <property type="entry name" value="HTH_ARAC_FAMILY_2"/>
    <property type="match status" value="1"/>
</dbReference>
<comment type="caution">
    <text evidence="4">The sequence shown here is derived from an EMBL/GenBank/DDBJ whole genome shotgun (WGS) entry which is preliminary data.</text>
</comment>
<dbReference type="Pfam" id="PF12833">
    <property type="entry name" value="HTH_18"/>
    <property type="match status" value="1"/>
</dbReference>
<evidence type="ECO:0000259" key="3">
    <source>
        <dbReference type="PROSITE" id="PS01124"/>
    </source>
</evidence>
<dbReference type="GO" id="GO:0043565">
    <property type="term" value="F:sequence-specific DNA binding"/>
    <property type="evidence" value="ECO:0007669"/>
    <property type="project" value="InterPro"/>
</dbReference>
<dbReference type="InterPro" id="IPR009057">
    <property type="entry name" value="Homeodomain-like_sf"/>
</dbReference>
<dbReference type="AlphaFoldDB" id="A0A917ZAB5"/>
<accession>A0A917ZAB5</accession>
<gene>
    <name evidence="4" type="ORF">GCM10011348_12420</name>
</gene>
<dbReference type="EMBL" id="BMLT01000003">
    <property type="protein sequence ID" value="GGO79060.1"/>
    <property type="molecule type" value="Genomic_DNA"/>
</dbReference>
<evidence type="ECO:0000256" key="1">
    <source>
        <dbReference type="ARBA" id="ARBA00023015"/>
    </source>
</evidence>
<dbReference type="PANTHER" id="PTHR43436:SF2">
    <property type="entry name" value="ARAC_XYLS FAMILY TRANSCRIPTIONAL REGULATOR"/>
    <property type="match status" value="1"/>
</dbReference>
<keyword evidence="5" id="KW-1185">Reference proteome</keyword>
<dbReference type="Proteomes" id="UP000599578">
    <property type="component" value="Unassembled WGS sequence"/>
</dbReference>
<sequence length="293" mass="32042">MESMTDLAVAISRAVGQHSALSTRLPGLNLYRSATTVVRTPMVYVPTICLIAQGRKQVHYGDKSCSYDPSHYLINSLTLPIEAEILDVTPGRPYLGLSLAVDPQVVSQLMLELDRHLAPPASAELPDIIAASGITRPLEHAFIRLLGLLESPLDLEILGPGIQREIFYEVLKGPHGHLLRNCVASHAGASRIAPVVHFIEKHFEQPLDIDAIAQQAGMSASSLHAHFKEVTSLSPMQFVKSLRLHRAHMLLLSGQLASEASYRVGYGSPSQFSREFKRFFGVSPRDVQTRGAA</sequence>